<comment type="similarity">
    <text evidence="11 12">Belongs to the TonB-dependent receptor family.</text>
</comment>
<dbReference type="Gene3D" id="2.40.170.20">
    <property type="entry name" value="TonB-dependent receptor, beta-barrel domain"/>
    <property type="match status" value="1"/>
</dbReference>
<keyword evidence="10 11" id="KW-0998">Cell outer membrane</keyword>
<keyword evidence="9 11" id="KW-0472">Membrane</keyword>
<keyword evidence="2 11" id="KW-0813">Transport</keyword>
<evidence type="ECO:0000256" key="12">
    <source>
        <dbReference type="RuleBase" id="RU003357"/>
    </source>
</evidence>
<keyword evidence="3 11" id="KW-1134">Transmembrane beta strand</keyword>
<dbReference type="OrthoDB" id="7051185at2"/>
<comment type="subcellular location">
    <subcellularLocation>
        <location evidence="1 11">Cell outer membrane</location>
        <topology evidence="1 11">Multi-pass membrane protein</topology>
    </subcellularLocation>
</comment>
<dbReference type="Proteomes" id="UP000009144">
    <property type="component" value="Chromosome"/>
</dbReference>
<keyword evidence="8 12" id="KW-0798">TonB box</keyword>
<dbReference type="PATRIC" id="fig|754476.3.peg.179"/>
<evidence type="ECO:0000256" key="7">
    <source>
        <dbReference type="ARBA" id="ARBA00023065"/>
    </source>
</evidence>
<dbReference type="GO" id="GO:0006826">
    <property type="term" value="P:iron ion transport"/>
    <property type="evidence" value="ECO:0007669"/>
    <property type="project" value="UniProtKB-KW"/>
</dbReference>
<dbReference type="CDD" id="cd01347">
    <property type="entry name" value="ligand_gated_channel"/>
    <property type="match status" value="1"/>
</dbReference>
<dbReference type="PROSITE" id="PS52016">
    <property type="entry name" value="TONB_DEPENDENT_REC_3"/>
    <property type="match status" value="1"/>
</dbReference>
<dbReference type="HOGENOM" id="CLU_008287_15_2_6"/>
<protein>
    <submittedName>
        <fullName evidence="15">TonB-dependent receptor</fullName>
    </submittedName>
</protein>
<evidence type="ECO:0000256" key="4">
    <source>
        <dbReference type="ARBA" id="ARBA00022496"/>
    </source>
</evidence>
<dbReference type="STRING" id="754476.Q7A_180"/>
<dbReference type="Pfam" id="PF07715">
    <property type="entry name" value="Plug"/>
    <property type="match status" value="1"/>
</dbReference>
<keyword evidence="4" id="KW-0410">Iron transport</keyword>
<dbReference type="PANTHER" id="PTHR32552:SF81">
    <property type="entry name" value="TONB-DEPENDENT OUTER MEMBRANE RECEPTOR"/>
    <property type="match status" value="1"/>
</dbReference>
<dbReference type="AlphaFoldDB" id="I1XF70"/>
<evidence type="ECO:0000256" key="6">
    <source>
        <dbReference type="ARBA" id="ARBA00023004"/>
    </source>
</evidence>
<evidence type="ECO:0000313" key="15">
    <source>
        <dbReference type="EMBL" id="AFI83039.1"/>
    </source>
</evidence>
<keyword evidence="6" id="KW-0408">Iron</keyword>
<reference evidence="15 16" key="1">
    <citation type="journal article" date="2012" name="J. Bacteriol.">
        <title>Complete genome sequences of Methylophaga sp. strain JAM1 and Methylophaga sp. strain JAM7.</title>
        <authorList>
            <person name="Villeneuve C."/>
            <person name="Martineau C."/>
            <person name="Mauffrey F."/>
            <person name="Villemur R."/>
        </authorList>
    </citation>
    <scope>NUCLEOTIDE SEQUENCE [LARGE SCALE GENOMIC DNA]</scope>
    <source>
        <strain evidence="15 16">JAM1</strain>
    </source>
</reference>
<keyword evidence="7" id="KW-0406">Ion transport</keyword>
<organism evidence="15 16">
    <name type="scientific">Methylophaga nitratireducenticrescens</name>
    <dbReference type="NCBI Taxonomy" id="754476"/>
    <lineage>
        <taxon>Bacteria</taxon>
        <taxon>Pseudomonadati</taxon>
        <taxon>Pseudomonadota</taxon>
        <taxon>Gammaproteobacteria</taxon>
        <taxon>Thiotrichales</taxon>
        <taxon>Piscirickettsiaceae</taxon>
        <taxon>Methylophaga</taxon>
    </lineage>
</organism>
<evidence type="ECO:0000256" key="2">
    <source>
        <dbReference type="ARBA" id="ARBA00022448"/>
    </source>
</evidence>
<dbReference type="InterPro" id="IPR012910">
    <property type="entry name" value="Plug_dom"/>
</dbReference>
<name>I1XF70_METNJ</name>
<dbReference type="KEGG" id="mej:Q7A_180"/>
<gene>
    <name evidence="15" type="ordered locus">Q7A_180</name>
</gene>
<evidence type="ECO:0000256" key="8">
    <source>
        <dbReference type="ARBA" id="ARBA00023077"/>
    </source>
</evidence>
<evidence type="ECO:0000256" key="1">
    <source>
        <dbReference type="ARBA" id="ARBA00004571"/>
    </source>
</evidence>
<accession>I1XF70</accession>
<evidence type="ECO:0000256" key="9">
    <source>
        <dbReference type="ARBA" id="ARBA00023136"/>
    </source>
</evidence>
<keyword evidence="15" id="KW-0675">Receptor</keyword>
<evidence type="ECO:0000256" key="5">
    <source>
        <dbReference type="ARBA" id="ARBA00022692"/>
    </source>
</evidence>
<evidence type="ECO:0000256" key="10">
    <source>
        <dbReference type="ARBA" id="ARBA00023237"/>
    </source>
</evidence>
<evidence type="ECO:0000259" key="13">
    <source>
        <dbReference type="Pfam" id="PF00593"/>
    </source>
</evidence>
<proteinExistence type="inferred from homology"/>
<feature type="domain" description="TonB-dependent receptor plug" evidence="14">
    <location>
        <begin position="47"/>
        <end position="150"/>
    </location>
</feature>
<dbReference type="RefSeq" id="WP_014705415.1">
    <property type="nucleotide sequence ID" value="NC_017857.3"/>
</dbReference>
<reference evidence="15 16" key="2">
    <citation type="journal article" date="2013" name="Int. J. Syst. Evol. Microbiol.">
        <title>Methylophaga nitratireducenticrescens sp. nov. and Methylophaga frappieri sp. nov., isolated from the biofilm of the methanol-fed denitrification system treating the seawater at the Montreal Biodome.</title>
        <authorList>
            <person name="Villeneuve C."/>
            <person name="Martineau C."/>
            <person name="Mauffrey F."/>
            <person name="Villemur R."/>
        </authorList>
    </citation>
    <scope>NUCLEOTIDE SEQUENCE [LARGE SCALE GENOMIC DNA]</scope>
    <source>
        <strain evidence="15 16">JAM1</strain>
    </source>
</reference>
<dbReference type="Pfam" id="PF00593">
    <property type="entry name" value="TonB_dep_Rec_b-barrel"/>
    <property type="match status" value="1"/>
</dbReference>
<dbReference type="InterPro" id="IPR039426">
    <property type="entry name" value="TonB-dep_rcpt-like"/>
</dbReference>
<dbReference type="GO" id="GO:0009279">
    <property type="term" value="C:cell outer membrane"/>
    <property type="evidence" value="ECO:0007669"/>
    <property type="project" value="UniProtKB-SubCell"/>
</dbReference>
<dbReference type="InterPro" id="IPR000531">
    <property type="entry name" value="Beta-barrel_TonB"/>
</dbReference>
<dbReference type="InterPro" id="IPR036942">
    <property type="entry name" value="Beta-barrel_TonB_sf"/>
</dbReference>
<dbReference type="SUPFAM" id="SSF56935">
    <property type="entry name" value="Porins"/>
    <property type="match status" value="1"/>
</dbReference>
<dbReference type="eggNOG" id="COG4771">
    <property type="taxonomic scope" value="Bacteria"/>
</dbReference>
<evidence type="ECO:0000256" key="11">
    <source>
        <dbReference type="PROSITE-ProRule" id="PRU01360"/>
    </source>
</evidence>
<feature type="domain" description="TonB-dependent receptor-like beta-barrel" evidence="13">
    <location>
        <begin position="196"/>
        <end position="626"/>
    </location>
</feature>
<evidence type="ECO:0000256" key="3">
    <source>
        <dbReference type="ARBA" id="ARBA00022452"/>
    </source>
</evidence>
<sequence>MNKHKTLYWMIGVALVNSQTVWAEEHDEVAKLSTMVVSSKRATELEKLDAETKIISKEVIDKANIYSIDQLDGKAPGLVVRQRGARIYDNISLRGQTSMDFYSPKVLVFVDGLPQDSGSFAQALPIGLRQVEVLNGPQGTLYGRGAVGGVINVVTEKPGEGNEMTLSTSQSNLTQGVSGRINQTLIEDSLFLDVSGHYLDEDGEYEGLLSGEDLGDSLNKQGQARLRWAPSQSQWDVMLSLRHDDIYSNEEQFVPAGFFRARKAYPVEGDYQLRLDSYGLTTSYDFESVQFTSLTSYQGRDLNRTVFSLYSPETYDSFSQEIRIASQPDESTRMSYVAGFYYEDTDFTFARPTLMQKTKHTMESYALFGEMTWALTENLDLTTGLRLDRNEVAATSEAMTFIQKGNDTFHSISPKLALGYQLTPATRLYALYSEGSKSGGFTRTGTPATVSFSYKPEKTRNYEAGIKTRLLDERLTLSAATYFTETKDYQLFIGFQPNQYLANVGETEVKGIHLDAEIAVTDRFMISGMWSYNTAEFSKSKVIGNDLKGNWTPYVPRSTASVGAVYKIDIAPEWGSLTLNSDISHVGKMYFDQENQLSQSAYTLLNASVGWQLTQNLSMDLYGANLTDKDYAVYLFDAGPGLGQFFQLGRGREVGLKLTVGF</sequence>
<evidence type="ECO:0000259" key="14">
    <source>
        <dbReference type="Pfam" id="PF07715"/>
    </source>
</evidence>
<dbReference type="PANTHER" id="PTHR32552">
    <property type="entry name" value="FERRICHROME IRON RECEPTOR-RELATED"/>
    <property type="match status" value="1"/>
</dbReference>
<dbReference type="EMBL" id="CP003390">
    <property type="protein sequence ID" value="AFI83039.1"/>
    <property type="molecule type" value="Genomic_DNA"/>
</dbReference>
<keyword evidence="16" id="KW-1185">Reference proteome</keyword>
<keyword evidence="5 11" id="KW-0812">Transmembrane</keyword>
<evidence type="ECO:0000313" key="16">
    <source>
        <dbReference type="Proteomes" id="UP000009144"/>
    </source>
</evidence>